<evidence type="ECO:0000313" key="2">
    <source>
        <dbReference type="Proteomes" id="UP001482620"/>
    </source>
</evidence>
<reference evidence="1 2" key="1">
    <citation type="submission" date="2021-06" db="EMBL/GenBank/DDBJ databases">
        <authorList>
            <person name="Palmer J.M."/>
        </authorList>
    </citation>
    <scope>NUCLEOTIDE SEQUENCE [LARGE SCALE GENOMIC DNA]</scope>
    <source>
        <strain evidence="2">if_2019</strain>
        <tissue evidence="1">Muscle</tissue>
    </source>
</reference>
<gene>
    <name evidence="1" type="ORF">ILYODFUR_002875</name>
</gene>
<dbReference type="EMBL" id="JAHRIQ010000142">
    <property type="protein sequence ID" value="MEQ2220193.1"/>
    <property type="molecule type" value="Genomic_DNA"/>
</dbReference>
<dbReference type="Proteomes" id="UP001482620">
    <property type="component" value="Unassembled WGS sequence"/>
</dbReference>
<proteinExistence type="predicted"/>
<sequence>MNIEGKLLLISFKNSICGQRSHKKQSHDRRFVTSETLGSQTTPTVASAVLILQLWIFPSFETKFSKFYNSCKKGGEGKSISFTQLAFTENRKNFILSPVTKVFYLI</sequence>
<organism evidence="1 2">
    <name type="scientific">Ilyodon furcidens</name>
    <name type="common">goldbreast splitfin</name>
    <dbReference type="NCBI Taxonomy" id="33524"/>
    <lineage>
        <taxon>Eukaryota</taxon>
        <taxon>Metazoa</taxon>
        <taxon>Chordata</taxon>
        <taxon>Craniata</taxon>
        <taxon>Vertebrata</taxon>
        <taxon>Euteleostomi</taxon>
        <taxon>Actinopterygii</taxon>
        <taxon>Neopterygii</taxon>
        <taxon>Teleostei</taxon>
        <taxon>Neoteleostei</taxon>
        <taxon>Acanthomorphata</taxon>
        <taxon>Ovalentaria</taxon>
        <taxon>Atherinomorphae</taxon>
        <taxon>Cyprinodontiformes</taxon>
        <taxon>Goodeidae</taxon>
        <taxon>Ilyodon</taxon>
    </lineage>
</organism>
<comment type="caution">
    <text evidence="1">The sequence shown here is derived from an EMBL/GenBank/DDBJ whole genome shotgun (WGS) entry which is preliminary data.</text>
</comment>
<keyword evidence="2" id="KW-1185">Reference proteome</keyword>
<accession>A0ABV0SKX1</accession>
<protein>
    <submittedName>
        <fullName evidence="1">Uncharacterized protein</fullName>
    </submittedName>
</protein>
<name>A0ABV0SKX1_9TELE</name>
<evidence type="ECO:0000313" key="1">
    <source>
        <dbReference type="EMBL" id="MEQ2220193.1"/>
    </source>
</evidence>